<feature type="domain" description="EAL" evidence="6">
    <location>
        <begin position="687"/>
        <end position="941"/>
    </location>
</feature>
<dbReference type="eggNOG" id="COG5001">
    <property type="taxonomic scope" value="Bacteria"/>
</dbReference>
<dbReference type="Gene3D" id="6.10.340.10">
    <property type="match status" value="1"/>
</dbReference>
<dbReference type="InterPro" id="IPR029787">
    <property type="entry name" value="Nucleotide_cyclase"/>
</dbReference>
<keyword evidence="5" id="KW-1133">Transmembrane helix</keyword>
<proteinExistence type="predicted"/>
<dbReference type="Pfam" id="PF01590">
    <property type="entry name" value="GAF"/>
    <property type="match status" value="1"/>
</dbReference>
<dbReference type="PANTHER" id="PTHR44757">
    <property type="entry name" value="DIGUANYLATE CYCLASE DGCP"/>
    <property type="match status" value="1"/>
</dbReference>
<dbReference type="InterPro" id="IPR035919">
    <property type="entry name" value="EAL_sf"/>
</dbReference>
<keyword evidence="10" id="KW-1185">Reference proteome</keyword>
<keyword evidence="5" id="KW-0472">Membrane</keyword>
<dbReference type="SMART" id="SM00267">
    <property type="entry name" value="GGDEF"/>
    <property type="match status" value="1"/>
</dbReference>
<dbReference type="AlphaFoldDB" id="G2E6B5"/>
<dbReference type="SUPFAM" id="SSF158472">
    <property type="entry name" value="HAMP domain-like"/>
    <property type="match status" value="1"/>
</dbReference>
<sequence length="946" mass="106879">MKIEMEFLRSRVARRVFFLFIVSALVPVISLSILAYDQIVSLLTEQRYEQLRQSNKEYGLALLDRLLLLDKQLDWMRTHADSSMSMTGDEAHPWRLLDTPHGFERVSLLTEHADSGTAPGIDPLAVFTAEHTDHLAAGKAVLRTQPRHDRLPLITLARWLDTRHPERGTLIGTIDPDYLFWAPQALDQKTQLCVLDPSSRPLFCSDPSQPPSPEQLRAIDRPNAQEQDIHLDKAILVMSWRLFLKPDFDISEWTIFRSLPRNVALVPVKRFGTIFIFVIPLTIAVVALLSLHQIRKSLIPLERLMDGVQRISSRVFDQPVRVESGDEFEALAHSLNRMAVTIDRQIGTLSTMADIDRLILSTLKIEDIVRIVLARMHEVVPHDRIAITLTATDEKDLKTYIRDERLRDELSLERHPASPAWHRRLEAQKYLLVSDHEALPEPLIPLQRQGASLFLLLPVVIKKEISAVISLGYTQAPGPSNEDIQLACDFANRVAVALTNASWEEQLYYMAHYDTLTGLPNRLMLRDRLNLALARAEREHSFVALLFIDLDRFKTVNDSLGHLSGDLLLRQVGERFASLVRTEDTISRIGGDEFVVLIQQGANPKESVALTSAIAGKIIRALERPLQINDREIFTSASIGIACYPTDGETANDLLKNADTAMYHAKAIGKNNYQFYSKVLNAEATERLDMENGLRRALARGEFELYYQPKVATRTGRILGAEALLRWNHPERGRVSPAQFIPLCEETGLIIPIGDWIIRTACLQTLDWNRQGYADLRIAVNLSPLQFRQPDLVIKVVETLENTGIDPAQLEFEVTESGAMEDMEKTIRTLNTFKEMGIHISIDDFGTGHSSLSYLKRFPVHTLKIDQSFIRNLSTSDKDAAIVCSIITLAHSLEFSVIAEGVETQEHLEFLGRQGCDEIQGYFFSPPVPSHDFTRLLQQGPMPLTT</sequence>
<accession>G2E6B5</accession>
<dbReference type="SMART" id="SM00065">
    <property type="entry name" value="GAF"/>
    <property type="match status" value="1"/>
</dbReference>
<dbReference type="SUPFAM" id="SSF141868">
    <property type="entry name" value="EAL domain-like"/>
    <property type="match status" value="1"/>
</dbReference>
<evidence type="ECO:0000256" key="1">
    <source>
        <dbReference type="ARBA" id="ARBA00001946"/>
    </source>
</evidence>
<dbReference type="GO" id="GO:0007165">
    <property type="term" value="P:signal transduction"/>
    <property type="evidence" value="ECO:0007669"/>
    <property type="project" value="InterPro"/>
</dbReference>
<dbReference type="InterPro" id="IPR052155">
    <property type="entry name" value="Biofilm_reg_signaling"/>
</dbReference>
<dbReference type="EC" id="3.1.4.52" evidence="2"/>
<dbReference type="SUPFAM" id="SSF55781">
    <property type="entry name" value="GAF domain-like"/>
    <property type="match status" value="1"/>
</dbReference>
<feature type="domain" description="GGDEF" evidence="8">
    <location>
        <begin position="541"/>
        <end position="678"/>
    </location>
</feature>
<feature type="domain" description="HAMP" evidence="7">
    <location>
        <begin position="295"/>
        <end position="347"/>
    </location>
</feature>
<evidence type="ECO:0000313" key="10">
    <source>
        <dbReference type="Proteomes" id="UP000004200"/>
    </source>
</evidence>
<comment type="cofactor">
    <cofactor evidence="1">
        <name>Mg(2+)</name>
        <dbReference type="ChEBI" id="CHEBI:18420"/>
    </cofactor>
</comment>
<dbReference type="InterPro" id="IPR029016">
    <property type="entry name" value="GAF-like_dom_sf"/>
</dbReference>
<keyword evidence="3" id="KW-0973">c-di-GMP</keyword>
<evidence type="ECO:0000256" key="3">
    <source>
        <dbReference type="ARBA" id="ARBA00022636"/>
    </source>
</evidence>
<dbReference type="PANTHER" id="PTHR44757:SF2">
    <property type="entry name" value="BIOFILM ARCHITECTURE MAINTENANCE PROTEIN MBAA"/>
    <property type="match status" value="1"/>
</dbReference>
<dbReference type="Gene3D" id="3.30.450.40">
    <property type="match status" value="1"/>
</dbReference>
<comment type="caution">
    <text evidence="9">The sequence shown here is derived from an EMBL/GenBank/DDBJ whole genome shotgun (WGS) entry which is preliminary data.</text>
</comment>
<dbReference type="FunFam" id="3.30.70.270:FF:000001">
    <property type="entry name" value="Diguanylate cyclase domain protein"/>
    <property type="match status" value="1"/>
</dbReference>
<dbReference type="EMBL" id="AFWT01000039">
    <property type="protein sequence ID" value="EGV28373.1"/>
    <property type="molecule type" value="Genomic_DNA"/>
</dbReference>
<evidence type="ECO:0000256" key="2">
    <source>
        <dbReference type="ARBA" id="ARBA00012282"/>
    </source>
</evidence>
<dbReference type="Pfam" id="PF00563">
    <property type="entry name" value="EAL"/>
    <property type="match status" value="1"/>
</dbReference>
<dbReference type="FunFam" id="3.20.20.450:FF:000001">
    <property type="entry name" value="Cyclic di-GMP phosphodiesterase yahA"/>
    <property type="match status" value="1"/>
</dbReference>
<dbReference type="InterPro" id="IPR001633">
    <property type="entry name" value="EAL_dom"/>
</dbReference>
<reference evidence="9 10" key="1">
    <citation type="submission" date="2011-06" db="EMBL/GenBank/DDBJ databases">
        <title>The draft genome of Thiorhodococcus drewsii AZ1.</title>
        <authorList>
            <consortium name="US DOE Joint Genome Institute (JGI-PGF)"/>
            <person name="Lucas S."/>
            <person name="Han J."/>
            <person name="Lapidus A."/>
            <person name="Cheng J.-F."/>
            <person name="Goodwin L."/>
            <person name="Pitluck S."/>
            <person name="Peters L."/>
            <person name="Land M.L."/>
            <person name="Hauser L."/>
            <person name="Vogl K."/>
            <person name="Liu Z."/>
            <person name="Imhoff J."/>
            <person name="Thiel V."/>
            <person name="Frigaard N.-U."/>
            <person name="Bryant D.A."/>
            <person name="Woyke T.J."/>
        </authorList>
    </citation>
    <scope>NUCLEOTIDE SEQUENCE [LARGE SCALE GENOMIC DNA]</scope>
    <source>
        <strain evidence="9 10">AZ1</strain>
    </source>
</reference>
<dbReference type="InterPro" id="IPR000160">
    <property type="entry name" value="GGDEF_dom"/>
</dbReference>
<dbReference type="RefSeq" id="WP_007042541.1">
    <property type="nucleotide sequence ID" value="NZ_AFWT01000039.1"/>
</dbReference>
<evidence type="ECO:0000259" key="7">
    <source>
        <dbReference type="PROSITE" id="PS50885"/>
    </source>
</evidence>
<dbReference type="CDD" id="cd01948">
    <property type="entry name" value="EAL"/>
    <property type="match status" value="1"/>
</dbReference>
<dbReference type="CDD" id="cd06225">
    <property type="entry name" value="HAMP"/>
    <property type="match status" value="1"/>
</dbReference>
<evidence type="ECO:0000256" key="4">
    <source>
        <dbReference type="ARBA" id="ARBA00051114"/>
    </source>
</evidence>
<dbReference type="STRING" id="765913.ThidrDRAFT_3828"/>
<dbReference type="OrthoDB" id="8553030at2"/>
<dbReference type="InterPro" id="IPR003018">
    <property type="entry name" value="GAF"/>
</dbReference>
<dbReference type="SMART" id="SM00052">
    <property type="entry name" value="EAL"/>
    <property type="match status" value="1"/>
</dbReference>
<dbReference type="InterPro" id="IPR043128">
    <property type="entry name" value="Rev_trsase/Diguanyl_cyclase"/>
</dbReference>
<evidence type="ECO:0000256" key="5">
    <source>
        <dbReference type="SAM" id="Phobius"/>
    </source>
</evidence>
<feature type="transmembrane region" description="Helical" evidence="5">
    <location>
        <begin position="271"/>
        <end position="291"/>
    </location>
</feature>
<dbReference type="Gene3D" id="3.30.70.270">
    <property type="match status" value="1"/>
</dbReference>
<evidence type="ECO:0000259" key="8">
    <source>
        <dbReference type="PROSITE" id="PS50887"/>
    </source>
</evidence>
<evidence type="ECO:0000313" key="9">
    <source>
        <dbReference type="EMBL" id="EGV28373.1"/>
    </source>
</evidence>
<dbReference type="Gene3D" id="3.20.20.450">
    <property type="entry name" value="EAL domain"/>
    <property type="match status" value="1"/>
</dbReference>
<organism evidence="9 10">
    <name type="scientific">Thiorhodococcus drewsii AZ1</name>
    <dbReference type="NCBI Taxonomy" id="765913"/>
    <lineage>
        <taxon>Bacteria</taxon>
        <taxon>Pseudomonadati</taxon>
        <taxon>Pseudomonadota</taxon>
        <taxon>Gammaproteobacteria</taxon>
        <taxon>Chromatiales</taxon>
        <taxon>Chromatiaceae</taxon>
        <taxon>Thiorhodococcus</taxon>
    </lineage>
</organism>
<gene>
    <name evidence="9" type="ORF">ThidrDRAFT_3828</name>
</gene>
<dbReference type="PATRIC" id="fig|765913.3.peg.3896"/>
<dbReference type="Pfam" id="PF00990">
    <property type="entry name" value="GGDEF"/>
    <property type="match status" value="1"/>
</dbReference>
<evidence type="ECO:0000259" key="6">
    <source>
        <dbReference type="PROSITE" id="PS50883"/>
    </source>
</evidence>
<dbReference type="SUPFAM" id="SSF55073">
    <property type="entry name" value="Nucleotide cyclase"/>
    <property type="match status" value="1"/>
</dbReference>
<dbReference type="CDD" id="cd01949">
    <property type="entry name" value="GGDEF"/>
    <property type="match status" value="1"/>
</dbReference>
<dbReference type="GO" id="GO:0071111">
    <property type="term" value="F:cyclic-guanylate-specific phosphodiesterase activity"/>
    <property type="evidence" value="ECO:0007669"/>
    <property type="project" value="UniProtKB-EC"/>
</dbReference>
<dbReference type="GO" id="GO:0016020">
    <property type="term" value="C:membrane"/>
    <property type="evidence" value="ECO:0007669"/>
    <property type="project" value="InterPro"/>
</dbReference>
<dbReference type="PROSITE" id="PS50885">
    <property type="entry name" value="HAMP"/>
    <property type="match status" value="1"/>
</dbReference>
<dbReference type="PROSITE" id="PS50883">
    <property type="entry name" value="EAL"/>
    <property type="match status" value="1"/>
</dbReference>
<dbReference type="SMART" id="SM00304">
    <property type="entry name" value="HAMP"/>
    <property type="match status" value="1"/>
</dbReference>
<dbReference type="NCBIfam" id="TIGR00254">
    <property type="entry name" value="GGDEF"/>
    <property type="match status" value="1"/>
</dbReference>
<dbReference type="Pfam" id="PF00672">
    <property type="entry name" value="HAMP"/>
    <property type="match status" value="1"/>
</dbReference>
<name>G2E6B5_9GAMM</name>
<feature type="transmembrane region" description="Helical" evidence="5">
    <location>
        <begin position="12"/>
        <end position="36"/>
    </location>
</feature>
<dbReference type="InterPro" id="IPR003660">
    <property type="entry name" value="HAMP_dom"/>
</dbReference>
<keyword evidence="5" id="KW-0812">Transmembrane</keyword>
<protein>
    <recommendedName>
        <fullName evidence="2">cyclic-guanylate-specific phosphodiesterase</fullName>
        <ecNumber evidence="2">3.1.4.52</ecNumber>
    </recommendedName>
</protein>
<comment type="catalytic activity">
    <reaction evidence="4">
        <text>3',3'-c-di-GMP + H2O = 5'-phosphoguanylyl(3'-&gt;5')guanosine + H(+)</text>
        <dbReference type="Rhea" id="RHEA:24902"/>
        <dbReference type="ChEBI" id="CHEBI:15377"/>
        <dbReference type="ChEBI" id="CHEBI:15378"/>
        <dbReference type="ChEBI" id="CHEBI:58754"/>
        <dbReference type="ChEBI" id="CHEBI:58805"/>
        <dbReference type="EC" id="3.1.4.52"/>
    </reaction>
    <physiologicalReaction direction="left-to-right" evidence="4">
        <dbReference type="Rhea" id="RHEA:24903"/>
    </physiologicalReaction>
</comment>
<dbReference type="GO" id="GO:0071732">
    <property type="term" value="P:cellular response to nitric oxide"/>
    <property type="evidence" value="ECO:0007669"/>
    <property type="project" value="UniProtKB-ARBA"/>
</dbReference>
<dbReference type="Proteomes" id="UP000004200">
    <property type="component" value="Unassembled WGS sequence"/>
</dbReference>
<dbReference type="PROSITE" id="PS50887">
    <property type="entry name" value="GGDEF"/>
    <property type="match status" value="1"/>
</dbReference>